<sequence>PQPERGVGGTAALWLPSSDSVTGETRRRTLGPSPVRTHKGEKMSEPNKYREWILETIDSLRSRKARPDLERICRMVRRRHGSDPDRTRTELEKLIQEQTVLKVSYKGSISYRNAAKVQRKSRKRSEFGGGADAPRERTKPDHPNNNNGDSAHSFTDPEEGETEPDPRAETSVSSRNKKLQPASSPGSGNGCLSCGATTSCAVGSGCEEEKASATRDKGLGQQGAGGCLPLGSGTGDRSEDVPSGGGKKPCLSGADTRSQTYSGSDSPAQTQRQTESGQPKLRLGGGTTKAAHRHANSDLRELAALSEKPLRAAGGGGGGSAAATRGHVKPLGLKEILGYLSSQERLSEEKLTRGKVKVVMEREVEKGRLRRTRCGNITLPLRGMEPDEPEPSDSSADRLAKSALQDKRAAKKSPPPARPESEPMETGGEGEEGQGGDEEEKDNDEDDNGPRSSDEDGGLSPVAMTTEAGLAEKTGEDAGFQREVQEESPQRQREYGKGMCELDFPPESRSPPTDGASWSECNVSFPSLISHYLSVPVHIGVNNTCPKITPVDLEYKTEIGTSSCMLTPTASPRDSSLPEEQGANDSSGGHMKFGSTRVSPMDWTVSDVVSYFTAVGFPEQAAAFRAQEIDGKSLLLMQRNDVLTGLSIKLGPALKIYERHIKVLQKTHFEDNDGYEDAKNTLRLL</sequence>
<feature type="compositionally biased region" description="Basic and acidic residues" evidence="5">
    <location>
        <begin position="395"/>
        <end position="408"/>
    </location>
</feature>
<evidence type="ECO:0000256" key="4">
    <source>
        <dbReference type="ARBA" id="ARBA00023242"/>
    </source>
</evidence>
<dbReference type="InterPro" id="IPR013761">
    <property type="entry name" value="SAM/pointed_sf"/>
</dbReference>
<feature type="compositionally biased region" description="Basic and acidic residues" evidence="5">
    <location>
        <begin position="133"/>
        <end position="142"/>
    </location>
</feature>
<keyword evidence="3" id="KW-0156">Chromatin regulator</keyword>
<comment type="subcellular location">
    <subcellularLocation>
        <location evidence="1">Nucleus</location>
    </subcellularLocation>
</comment>
<evidence type="ECO:0000313" key="9">
    <source>
        <dbReference type="Proteomes" id="UP000250572"/>
    </source>
</evidence>
<dbReference type="GO" id="GO:0003682">
    <property type="term" value="F:chromatin binding"/>
    <property type="evidence" value="ECO:0007669"/>
    <property type="project" value="TreeGrafter"/>
</dbReference>
<name>A0A315V7P9_GAMAF</name>
<dbReference type="InterPro" id="IPR001660">
    <property type="entry name" value="SAM"/>
</dbReference>
<evidence type="ECO:0000256" key="1">
    <source>
        <dbReference type="ARBA" id="ARBA00004123"/>
    </source>
</evidence>
<feature type="compositionally biased region" description="Polar residues" evidence="5">
    <location>
        <begin position="143"/>
        <end position="153"/>
    </location>
</feature>
<dbReference type="InterPro" id="IPR050548">
    <property type="entry name" value="PcG_chromatin_remod_factors"/>
</dbReference>
<evidence type="ECO:0000256" key="2">
    <source>
        <dbReference type="ARBA" id="ARBA00022553"/>
    </source>
</evidence>
<feature type="region of interest" description="Disordered" evidence="5">
    <location>
        <begin position="77"/>
        <end position="191"/>
    </location>
</feature>
<evidence type="ECO:0000259" key="7">
    <source>
        <dbReference type="PROSITE" id="PS52014"/>
    </source>
</evidence>
<feature type="compositionally biased region" description="Polar residues" evidence="5">
    <location>
        <begin position="255"/>
        <end position="277"/>
    </location>
</feature>
<dbReference type="SMART" id="SM00454">
    <property type="entry name" value="SAM"/>
    <property type="match status" value="1"/>
</dbReference>
<feature type="region of interest" description="Disordered" evidence="5">
    <location>
        <begin position="1"/>
        <end position="45"/>
    </location>
</feature>
<gene>
    <name evidence="8" type="ORF">CCH79_00014284</name>
</gene>
<evidence type="ECO:0000259" key="6">
    <source>
        <dbReference type="PROSITE" id="PS50105"/>
    </source>
</evidence>
<dbReference type="GO" id="GO:0005634">
    <property type="term" value="C:nucleus"/>
    <property type="evidence" value="ECO:0007669"/>
    <property type="project" value="UniProtKB-SubCell"/>
</dbReference>
<feature type="compositionally biased region" description="Acidic residues" evidence="5">
    <location>
        <begin position="428"/>
        <end position="447"/>
    </location>
</feature>
<keyword evidence="9" id="KW-1185">Reference proteome</keyword>
<feature type="region of interest" description="Disordered" evidence="5">
    <location>
        <begin position="563"/>
        <end position="590"/>
    </location>
</feature>
<feature type="domain" description="SAM" evidence="6">
    <location>
        <begin position="603"/>
        <end position="651"/>
    </location>
</feature>
<proteinExistence type="predicted"/>
<dbReference type="InterPro" id="IPR056983">
    <property type="entry name" value="SAMD1-like_SHD"/>
</dbReference>
<feature type="non-terminal residue" evidence="8">
    <location>
        <position position="1"/>
    </location>
</feature>
<dbReference type="InterPro" id="IPR048589">
    <property type="entry name" value="SAMD1-like_WH"/>
</dbReference>
<dbReference type="Pfam" id="PF21524">
    <property type="entry name" value="SAMD1_WH"/>
    <property type="match status" value="1"/>
</dbReference>
<feature type="non-terminal residue" evidence="8">
    <location>
        <position position="685"/>
    </location>
</feature>
<keyword evidence="2" id="KW-0597">Phosphoprotein</keyword>
<dbReference type="GO" id="GO:0042393">
    <property type="term" value="F:histone binding"/>
    <property type="evidence" value="ECO:0007669"/>
    <property type="project" value="TreeGrafter"/>
</dbReference>
<reference evidence="8 9" key="1">
    <citation type="journal article" date="2018" name="G3 (Bethesda)">
        <title>A High-Quality Reference Genome for the Invasive Mosquitofish Gambusia affinis Using a Chicago Library.</title>
        <authorList>
            <person name="Hoffberg S.L."/>
            <person name="Troendle N.J."/>
            <person name="Glenn T.C."/>
            <person name="Mahmud O."/>
            <person name="Louha S."/>
            <person name="Chalopin D."/>
            <person name="Bennetzen J.L."/>
            <person name="Mauricio R."/>
        </authorList>
    </citation>
    <scope>NUCLEOTIDE SEQUENCE [LARGE SCALE GENOMIC DNA]</scope>
    <source>
        <strain evidence="8">NE01/NJP1002.9</strain>
        <tissue evidence="8">Muscle</tissue>
    </source>
</reference>
<accession>A0A315V7P9</accession>
<dbReference type="Pfam" id="PF24971">
    <property type="entry name" value="SAMD1_SHD"/>
    <property type="match status" value="1"/>
</dbReference>
<feature type="region of interest" description="Disordered" evidence="5">
    <location>
        <begin position="360"/>
        <end position="517"/>
    </location>
</feature>
<feature type="compositionally biased region" description="Polar residues" evidence="5">
    <location>
        <begin position="563"/>
        <end position="574"/>
    </location>
</feature>
<dbReference type="GO" id="GO:0006325">
    <property type="term" value="P:chromatin organization"/>
    <property type="evidence" value="ECO:0007669"/>
    <property type="project" value="UniProtKB-KW"/>
</dbReference>
<dbReference type="EMBL" id="NHOQ01002739">
    <property type="protein sequence ID" value="PWA14965.1"/>
    <property type="molecule type" value="Genomic_DNA"/>
</dbReference>
<dbReference type="PROSITE" id="PS50105">
    <property type="entry name" value="SAM_DOMAIN"/>
    <property type="match status" value="1"/>
</dbReference>
<evidence type="ECO:0000256" key="5">
    <source>
        <dbReference type="SAM" id="MobiDB-lite"/>
    </source>
</evidence>
<evidence type="ECO:0000313" key="8">
    <source>
        <dbReference type="EMBL" id="PWA14965.1"/>
    </source>
</evidence>
<feature type="domain" description="SAMD1-like winged helix (WH)" evidence="7">
    <location>
        <begin position="41"/>
        <end position="117"/>
    </location>
</feature>
<dbReference type="GO" id="GO:0045892">
    <property type="term" value="P:negative regulation of DNA-templated transcription"/>
    <property type="evidence" value="ECO:0007669"/>
    <property type="project" value="TreeGrafter"/>
</dbReference>
<keyword evidence="4" id="KW-0539">Nucleus</keyword>
<dbReference type="Gene3D" id="1.10.150.50">
    <property type="entry name" value="Transcription Factor, Ets-1"/>
    <property type="match status" value="1"/>
</dbReference>
<feature type="compositionally biased region" description="Gly residues" evidence="5">
    <location>
        <begin position="220"/>
        <end position="234"/>
    </location>
</feature>
<dbReference type="Pfam" id="PF00536">
    <property type="entry name" value="SAM_1"/>
    <property type="match status" value="1"/>
</dbReference>
<dbReference type="Proteomes" id="UP000250572">
    <property type="component" value="Unassembled WGS sequence"/>
</dbReference>
<organism evidence="8 9">
    <name type="scientific">Gambusia affinis</name>
    <name type="common">Western mosquitofish</name>
    <name type="synonym">Heterandria affinis</name>
    <dbReference type="NCBI Taxonomy" id="33528"/>
    <lineage>
        <taxon>Eukaryota</taxon>
        <taxon>Metazoa</taxon>
        <taxon>Chordata</taxon>
        <taxon>Craniata</taxon>
        <taxon>Vertebrata</taxon>
        <taxon>Euteleostomi</taxon>
        <taxon>Actinopterygii</taxon>
        <taxon>Neopterygii</taxon>
        <taxon>Teleostei</taxon>
        <taxon>Neoteleostei</taxon>
        <taxon>Acanthomorphata</taxon>
        <taxon>Ovalentaria</taxon>
        <taxon>Atherinomorphae</taxon>
        <taxon>Cyprinodontiformes</taxon>
        <taxon>Poeciliidae</taxon>
        <taxon>Poeciliinae</taxon>
        <taxon>Gambusia</taxon>
    </lineage>
</organism>
<feature type="compositionally biased region" description="Basic and acidic residues" evidence="5">
    <location>
        <begin position="473"/>
        <end position="496"/>
    </location>
</feature>
<dbReference type="PANTHER" id="PTHR12247">
    <property type="entry name" value="POLYCOMB GROUP PROTEIN"/>
    <property type="match status" value="1"/>
</dbReference>
<dbReference type="SUPFAM" id="SSF47769">
    <property type="entry name" value="SAM/Pointed domain"/>
    <property type="match status" value="1"/>
</dbReference>
<comment type="caution">
    <text evidence="8">The sequence shown here is derived from an EMBL/GenBank/DDBJ whole genome shotgun (WGS) entry which is preliminary data.</text>
</comment>
<feature type="compositionally biased region" description="Basic and acidic residues" evidence="5">
    <location>
        <begin position="81"/>
        <end position="95"/>
    </location>
</feature>
<dbReference type="STRING" id="33528.ENSGAFP00000025774"/>
<dbReference type="AlphaFoldDB" id="A0A315V7P9"/>
<protein>
    <submittedName>
        <fullName evidence="8">Uncharacterized protein</fullName>
    </submittedName>
</protein>
<feature type="region of interest" description="Disordered" evidence="5">
    <location>
        <begin position="205"/>
        <end position="328"/>
    </location>
</feature>
<dbReference type="PROSITE" id="PS52014">
    <property type="entry name" value="SAMD1_WH"/>
    <property type="match status" value="1"/>
</dbReference>
<dbReference type="CDD" id="cd09583">
    <property type="entry name" value="SAM_Atherin-like"/>
    <property type="match status" value="1"/>
</dbReference>
<dbReference type="GO" id="GO:0003677">
    <property type="term" value="F:DNA binding"/>
    <property type="evidence" value="ECO:0007669"/>
    <property type="project" value="InterPro"/>
</dbReference>
<dbReference type="PANTHER" id="PTHR12247:SF139">
    <property type="entry name" value="ATHERIN-RELATED"/>
    <property type="match status" value="1"/>
</dbReference>
<evidence type="ECO:0000256" key="3">
    <source>
        <dbReference type="ARBA" id="ARBA00022853"/>
    </source>
</evidence>
<feature type="compositionally biased region" description="Basic and acidic residues" evidence="5">
    <location>
        <begin position="207"/>
        <end position="218"/>
    </location>
</feature>